<dbReference type="InterPro" id="IPR008927">
    <property type="entry name" value="6-PGluconate_DH-like_C_sf"/>
</dbReference>
<comment type="caution">
    <text evidence="3">The sequence shown here is derived from an EMBL/GenBank/DDBJ whole genome shotgun (WGS) entry which is preliminary data.</text>
</comment>
<reference evidence="3 4" key="1">
    <citation type="submission" date="2024-04" db="EMBL/GenBank/DDBJ databases">
        <title>Human intestinal bacterial collection.</title>
        <authorList>
            <person name="Pauvert C."/>
            <person name="Hitch T.C.A."/>
            <person name="Clavel T."/>
        </authorList>
    </citation>
    <scope>NUCLEOTIDE SEQUENCE [LARGE SCALE GENOMIC DNA]</scope>
    <source>
        <strain evidence="3 4">CLA-AA-H197</strain>
    </source>
</reference>
<gene>
    <name evidence="3" type="ORF">AAAT05_09255</name>
</gene>
<sequence>MAARVSFIGAGKVGCSLARYLAADPARGQKDVELAGFFSASAESARAAADFAGGRAFASAEEAARKAELVFVTTPDGRIAEIAAQLAAAADAGALDLAGKVFAHCSGALASDALSPLRERGAAVCSAHPLYAVSSRFDCWRELSQAWFTLEGDDEATSLLQDLLAARGNHVARIPADQKTRYHAAAVMASNLVVGLYDMAASELTTCGFAPADAEAALAALFLGNAHHIAEDGVEASLTGPAARGDQATIDAHLSCLSGDSREVYRLLTEVLYRIASRRATPHR</sequence>
<evidence type="ECO:0000313" key="4">
    <source>
        <dbReference type="Proteomes" id="UP001478817"/>
    </source>
</evidence>
<dbReference type="Gene3D" id="3.40.50.720">
    <property type="entry name" value="NAD(P)-binding Rossmann-like Domain"/>
    <property type="match status" value="1"/>
</dbReference>
<dbReference type="InterPro" id="IPR019665">
    <property type="entry name" value="OxRdtase/DH_put_Rossmann_dom"/>
</dbReference>
<dbReference type="Pfam" id="PF10728">
    <property type="entry name" value="DUF2520"/>
    <property type="match status" value="1"/>
</dbReference>
<dbReference type="RefSeq" id="WP_349183208.1">
    <property type="nucleotide sequence ID" value="NZ_JBBNGS010000023.1"/>
</dbReference>
<dbReference type="InterPro" id="IPR037108">
    <property type="entry name" value="TM1727-like_C_sf"/>
</dbReference>
<keyword evidence="4" id="KW-1185">Reference proteome</keyword>
<dbReference type="SUPFAM" id="SSF51735">
    <property type="entry name" value="NAD(P)-binding Rossmann-fold domains"/>
    <property type="match status" value="1"/>
</dbReference>
<dbReference type="InterPro" id="IPR018931">
    <property type="entry name" value="DUF2520"/>
</dbReference>
<protein>
    <submittedName>
        <fullName evidence="3">DUF2520 domain-containing protein</fullName>
    </submittedName>
</protein>
<accession>A0ABV1II06</accession>
<dbReference type="InterPro" id="IPR036291">
    <property type="entry name" value="NAD(P)-bd_dom_sf"/>
</dbReference>
<evidence type="ECO:0000259" key="2">
    <source>
        <dbReference type="Pfam" id="PF10728"/>
    </source>
</evidence>
<feature type="domain" description="DUF2520" evidence="2">
    <location>
        <begin position="147"/>
        <end position="270"/>
    </location>
</feature>
<dbReference type="PANTHER" id="PTHR40459:SF1">
    <property type="entry name" value="CONSERVED HYPOTHETICAL ALANINE AND LEUCINE RICH PROTEIN"/>
    <property type="match status" value="1"/>
</dbReference>
<proteinExistence type="predicted"/>
<dbReference type="Gene3D" id="1.10.1040.20">
    <property type="entry name" value="ProC-like, C-terminal domain"/>
    <property type="match status" value="1"/>
</dbReference>
<evidence type="ECO:0000259" key="1">
    <source>
        <dbReference type="Pfam" id="PF10727"/>
    </source>
</evidence>
<feature type="domain" description="Putative oxidoreductase/dehydrogenase Rossmann-like" evidence="1">
    <location>
        <begin position="4"/>
        <end position="129"/>
    </location>
</feature>
<name>A0ABV1II06_9ACTN</name>
<evidence type="ECO:0000313" key="3">
    <source>
        <dbReference type="EMBL" id="MEQ2638523.1"/>
    </source>
</evidence>
<organism evidence="3 4">
    <name type="scientific">Paratractidigestivibacter faecalis</name>
    <dbReference type="NCBI Taxonomy" id="2292441"/>
    <lineage>
        <taxon>Bacteria</taxon>
        <taxon>Bacillati</taxon>
        <taxon>Actinomycetota</taxon>
        <taxon>Coriobacteriia</taxon>
        <taxon>Coriobacteriales</taxon>
        <taxon>Atopobiaceae</taxon>
        <taxon>Paratractidigestivibacter</taxon>
    </lineage>
</organism>
<dbReference type="Proteomes" id="UP001478817">
    <property type="component" value="Unassembled WGS sequence"/>
</dbReference>
<dbReference type="Pfam" id="PF10727">
    <property type="entry name" value="Rossmann-like"/>
    <property type="match status" value="1"/>
</dbReference>
<dbReference type="EMBL" id="JBBNGS010000023">
    <property type="protein sequence ID" value="MEQ2638523.1"/>
    <property type="molecule type" value="Genomic_DNA"/>
</dbReference>
<dbReference type="PANTHER" id="PTHR40459">
    <property type="entry name" value="CONSERVED HYPOTHETICAL ALANINE AND LEUCINE RICH PROTEIN"/>
    <property type="match status" value="1"/>
</dbReference>
<dbReference type="SUPFAM" id="SSF48179">
    <property type="entry name" value="6-phosphogluconate dehydrogenase C-terminal domain-like"/>
    <property type="match status" value="1"/>
</dbReference>